<organism evidence="3 4">
    <name type="scientific">Synaphobranchus kaupii</name>
    <name type="common">Kaup's arrowtooth eel</name>
    <dbReference type="NCBI Taxonomy" id="118154"/>
    <lineage>
        <taxon>Eukaryota</taxon>
        <taxon>Metazoa</taxon>
        <taxon>Chordata</taxon>
        <taxon>Craniata</taxon>
        <taxon>Vertebrata</taxon>
        <taxon>Euteleostomi</taxon>
        <taxon>Actinopterygii</taxon>
        <taxon>Neopterygii</taxon>
        <taxon>Teleostei</taxon>
        <taxon>Anguilliformes</taxon>
        <taxon>Synaphobranchidae</taxon>
        <taxon>Synaphobranchus</taxon>
    </lineage>
</organism>
<evidence type="ECO:0008006" key="5">
    <source>
        <dbReference type="Google" id="ProtNLM"/>
    </source>
</evidence>
<gene>
    <name evidence="3" type="ORF">SKAU_G00062820</name>
</gene>
<evidence type="ECO:0000313" key="3">
    <source>
        <dbReference type="EMBL" id="KAJ8375702.1"/>
    </source>
</evidence>
<feature type="domain" description="Integrase zinc-binding" evidence="1">
    <location>
        <begin position="120"/>
        <end position="168"/>
    </location>
</feature>
<feature type="domain" description="DUF5641" evidence="2">
    <location>
        <begin position="288"/>
        <end position="363"/>
    </location>
</feature>
<dbReference type="InterPro" id="IPR041588">
    <property type="entry name" value="Integrase_H2C2"/>
</dbReference>
<accession>A0A9Q1G686</accession>
<name>A0A9Q1G686_SYNKA</name>
<evidence type="ECO:0000313" key="4">
    <source>
        <dbReference type="Proteomes" id="UP001152622"/>
    </source>
</evidence>
<evidence type="ECO:0000259" key="1">
    <source>
        <dbReference type="Pfam" id="PF17921"/>
    </source>
</evidence>
<proteinExistence type="predicted"/>
<dbReference type="AlphaFoldDB" id="A0A9Q1G686"/>
<dbReference type="Pfam" id="PF18701">
    <property type="entry name" value="DUF5641"/>
    <property type="match status" value="1"/>
</dbReference>
<dbReference type="Proteomes" id="UP001152622">
    <property type="component" value="Chromosome 2"/>
</dbReference>
<keyword evidence="4" id="KW-1185">Reference proteome</keyword>
<dbReference type="Pfam" id="PF17921">
    <property type="entry name" value="Integrase_H2C2"/>
    <property type="match status" value="1"/>
</dbReference>
<reference evidence="3" key="1">
    <citation type="journal article" date="2023" name="Science">
        <title>Genome structures resolve the early diversification of teleost fishes.</title>
        <authorList>
            <person name="Parey E."/>
            <person name="Louis A."/>
            <person name="Montfort J."/>
            <person name="Bouchez O."/>
            <person name="Roques C."/>
            <person name="Iampietro C."/>
            <person name="Lluch J."/>
            <person name="Castinel A."/>
            <person name="Donnadieu C."/>
            <person name="Desvignes T."/>
            <person name="Floi Bucao C."/>
            <person name="Jouanno E."/>
            <person name="Wen M."/>
            <person name="Mejri S."/>
            <person name="Dirks R."/>
            <person name="Jansen H."/>
            <person name="Henkel C."/>
            <person name="Chen W.J."/>
            <person name="Zahm M."/>
            <person name="Cabau C."/>
            <person name="Klopp C."/>
            <person name="Thompson A.W."/>
            <person name="Robinson-Rechavi M."/>
            <person name="Braasch I."/>
            <person name="Lecointre G."/>
            <person name="Bobe J."/>
            <person name="Postlethwait J.H."/>
            <person name="Berthelot C."/>
            <person name="Roest Crollius H."/>
            <person name="Guiguen Y."/>
        </authorList>
    </citation>
    <scope>NUCLEOTIDE SEQUENCE</scope>
    <source>
        <strain evidence="3">WJC10195</strain>
    </source>
</reference>
<evidence type="ECO:0000259" key="2">
    <source>
        <dbReference type="Pfam" id="PF18701"/>
    </source>
</evidence>
<dbReference type="EMBL" id="JAINUF010000002">
    <property type="protein sequence ID" value="KAJ8375702.1"/>
    <property type="molecule type" value="Genomic_DNA"/>
</dbReference>
<dbReference type="InterPro" id="IPR040676">
    <property type="entry name" value="DUF5641"/>
</dbReference>
<dbReference type="OrthoDB" id="8046937at2759"/>
<comment type="caution">
    <text evidence="3">The sequence shown here is derived from an EMBL/GenBank/DDBJ whole genome shotgun (WGS) entry which is preliminary data.</text>
</comment>
<sequence length="367" mass="41838">MEDWPENPDHPGDLTTENPEVDKEMRNFKAGLLRADSRKLMVENLREAEQEILRYCQRKKFSKEISVLQRCEGVKRSSSLFKLNPVLQEGILRVGGRLSRATMPEESKRPAILDKDLHVAKLILREIHENLGHSGRNHVLSKLRFKYWIPGANSAMQRILSKCQVCRCSHGAAGQQQMADLLRDRVLPDEPPFTNTGVDYFSPFEVKHRRSTVKRKILSATLKLQTLDEEGLHTLLCEAEAIINSRPITKASSDPNDLEALTPNHLLLLKTKPSLPPGRQTYPGSDGREYLPQLQERHKWSRPSRNFPIGDIVLIVDDSALRNSWVMGKVIQTVPDKFGLVRQVQIKTKTSTLDRPIRKICLLQKAE</sequence>
<dbReference type="PANTHER" id="PTHR47331">
    <property type="entry name" value="PHD-TYPE DOMAIN-CONTAINING PROTEIN"/>
    <property type="match status" value="1"/>
</dbReference>
<protein>
    <recommendedName>
        <fullName evidence="5">Integrase zinc-binding domain-containing protein</fullName>
    </recommendedName>
</protein>
<dbReference type="PANTHER" id="PTHR47331:SF1">
    <property type="entry name" value="GAG-LIKE PROTEIN"/>
    <property type="match status" value="1"/>
</dbReference>
<dbReference type="Gene3D" id="1.10.340.70">
    <property type="match status" value="1"/>
</dbReference>